<comment type="function">
    <text evidence="6">Converts proline to delta-1-pyrroline-5-carboxylate.</text>
</comment>
<evidence type="ECO:0000256" key="2">
    <source>
        <dbReference type="ARBA" id="ARBA00012695"/>
    </source>
</evidence>
<evidence type="ECO:0000313" key="10">
    <source>
        <dbReference type="Proteomes" id="UP000054408"/>
    </source>
</evidence>
<dbReference type="InterPro" id="IPR015659">
    <property type="entry name" value="Proline_oxidase"/>
</dbReference>
<sequence>MSRYLLPCGVGFALGAAMEFVFIKANLYEPIIKKKAEERAEVLDRYKELHLPAKVIKDMEPRASARYVAGAGATNEGVTAPGIFGLFAAKFERPSGARRSASSSARKLGKDGRRRVMSKIGKKKPLPSLGSYDTSVEPLLPPPASPAVAEELRFDDVKLAYGKQSTWHLLRALAVFTLCSSETIVAKSEDLLALSNKIFGKSLTEAVMRSTFFAHFCAGETGADIQPVVMRLKKAGVGSILDYAAENELEDLEEVAAEEDIDVVVRREARRGVVSARTYDYAGEAECDANADMFLQAIEDAAAGEGLVAVKLTALGKPVLLERMSSLLIAIRDLWHDRFALPSGEPDGSVSPDSFQLSLRDVGVQLSESQAAELFDEIDFSKDDKLDYIEWTYALRLNDLTTRSAAYLTAKDQFAKSGVLPLLDERETALMDNMVRRLETVAKAAAAARVRLMIDAEQTYLQPAIDHFTLELQRRHNIDFPSIFNTYQCYLKKTQRKVTNDLERSQREGFWFAGKMVRGAYMVQERARAEELGIEDPILPNIDATHANYDACVELILDNMDHSNVMVASHNEASVAATVAGMAERNIAKDSGVYFGQLLGMADYITFTLGSKGYRAFKYVPYGPIDEVMPYLIRRAQENSGMMSNVAHERAMLWAALKQRFSLSS</sequence>
<dbReference type="EC" id="1.5.5.2" evidence="2 6"/>
<dbReference type="InterPro" id="IPR002048">
    <property type="entry name" value="EF_hand_dom"/>
</dbReference>
<organism evidence="9 10">
    <name type="scientific">Thecamonas trahens ATCC 50062</name>
    <dbReference type="NCBI Taxonomy" id="461836"/>
    <lineage>
        <taxon>Eukaryota</taxon>
        <taxon>Apusozoa</taxon>
        <taxon>Apusomonadida</taxon>
        <taxon>Apusomonadidae</taxon>
        <taxon>Thecamonas</taxon>
    </lineage>
</organism>
<dbReference type="SUPFAM" id="SSF47473">
    <property type="entry name" value="EF-hand"/>
    <property type="match status" value="1"/>
</dbReference>
<dbReference type="OrthoDB" id="5464at2759"/>
<evidence type="ECO:0000256" key="3">
    <source>
        <dbReference type="ARBA" id="ARBA00022837"/>
    </source>
</evidence>
<evidence type="ECO:0000256" key="6">
    <source>
        <dbReference type="RuleBase" id="RU364054"/>
    </source>
</evidence>
<evidence type="ECO:0000259" key="8">
    <source>
        <dbReference type="PROSITE" id="PS50222"/>
    </source>
</evidence>
<dbReference type="InterPro" id="IPR011992">
    <property type="entry name" value="EF-hand-dom_pair"/>
</dbReference>
<dbReference type="AlphaFoldDB" id="A0A0L0DP30"/>
<dbReference type="EMBL" id="GL349485">
    <property type="protein sequence ID" value="KNC54025.1"/>
    <property type="molecule type" value="Genomic_DNA"/>
</dbReference>
<dbReference type="RefSeq" id="XP_013754039.1">
    <property type="nucleotide sequence ID" value="XM_013898585.1"/>
</dbReference>
<dbReference type="GO" id="GO:0005739">
    <property type="term" value="C:mitochondrion"/>
    <property type="evidence" value="ECO:0007669"/>
    <property type="project" value="TreeGrafter"/>
</dbReference>
<evidence type="ECO:0000256" key="5">
    <source>
        <dbReference type="ARBA" id="ARBA00023062"/>
    </source>
</evidence>
<dbReference type="InterPro" id="IPR018247">
    <property type="entry name" value="EF_Hand_1_Ca_BS"/>
</dbReference>
<dbReference type="InterPro" id="IPR029041">
    <property type="entry name" value="FAD-linked_oxidoreductase-like"/>
</dbReference>
<feature type="compositionally biased region" description="Low complexity" evidence="7">
    <location>
        <begin position="97"/>
        <end position="106"/>
    </location>
</feature>
<accession>A0A0L0DP30</accession>
<protein>
    <recommendedName>
        <fullName evidence="2 6">Proline dehydrogenase</fullName>
        <ecNumber evidence="2 6">1.5.5.2</ecNumber>
    </recommendedName>
</protein>
<dbReference type="InterPro" id="IPR002872">
    <property type="entry name" value="Proline_DH_dom"/>
</dbReference>
<gene>
    <name evidence="9" type="ORF">AMSG_09684</name>
</gene>
<dbReference type="STRING" id="461836.A0A0L0DP30"/>
<dbReference type="eggNOG" id="KOG0186">
    <property type="taxonomic scope" value="Eukaryota"/>
</dbReference>
<feature type="domain" description="EF-hand" evidence="8">
    <location>
        <begin position="366"/>
        <end position="401"/>
    </location>
</feature>
<keyword evidence="10" id="KW-1185">Reference proteome</keyword>
<keyword evidence="5 6" id="KW-0642">Proline metabolism</keyword>
<dbReference type="GeneID" id="25568094"/>
<dbReference type="GO" id="GO:0005509">
    <property type="term" value="F:calcium ion binding"/>
    <property type="evidence" value="ECO:0007669"/>
    <property type="project" value="InterPro"/>
</dbReference>
<name>A0A0L0DP30_THETB</name>
<keyword evidence="6" id="KW-0274">FAD</keyword>
<dbReference type="OMA" id="GPLKKYH"/>
<feature type="region of interest" description="Disordered" evidence="7">
    <location>
        <begin position="97"/>
        <end position="116"/>
    </location>
</feature>
<dbReference type="PANTHER" id="PTHR13914">
    <property type="entry name" value="PROLINE OXIDASE"/>
    <property type="match status" value="1"/>
</dbReference>
<keyword evidence="4 6" id="KW-0560">Oxidoreductase</keyword>
<evidence type="ECO:0000313" key="9">
    <source>
        <dbReference type="EMBL" id="KNC54025.1"/>
    </source>
</evidence>
<dbReference type="SUPFAM" id="SSF51730">
    <property type="entry name" value="FAD-linked oxidoreductase"/>
    <property type="match status" value="1"/>
</dbReference>
<proteinExistence type="inferred from homology"/>
<comment type="similarity">
    <text evidence="1 6">Belongs to the proline oxidase family.</text>
</comment>
<dbReference type="GO" id="GO:0071949">
    <property type="term" value="F:FAD binding"/>
    <property type="evidence" value="ECO:0007669"/>
    <property type="project" value="TreeGrafter"/>
</dbReference>
<keyword evidence="3" id="KW-0106">Calcium</keyword>
<dbReference type="PROSITE" id="PS50222">
    <property type="entry name" value="EF_HAND_2"/>
    <property type="match status" value="1"/>
</dbReference>
<dbReference type="Gene3D" id="3.20.20.220">
    <property type="match status" value="2"/>
</dbReference>
<dbReference type="PANTHER" id="PTHR13914:SF0">
    <property type="entry name" value="PROLINE DEHYDROGENASE 1, MITOCHONDRIAL"/>
    <property type="match status" value="1"/>
</dbReference>
<evidence type="ECO:0000256" key="7">
    <source>
        <dbReference type="SAM" id="MobiDB-lite"/>
    </source>
</evidence>
<dbReference type="Pfam" id="PF01619">
    <property type="entry name" value="Pro_dh"/>
    <property type="match status" value="1"/>
</dbReference>
<dbReference type="GO" id="GO:0004657">
    <property type="term" value="F:proline dehydrogenase activity"/>
    <property type="evidence" value="ECO:0007669"/>
    <property type="project" value="UniProtKB-EC"/>
</dbReference>
<evidence type="ECO:0000256" key="4">
    <source>
        <dbReference type="ARBA" id="ARBA00023002"/>
    </source>
</evidence>
<keyword evidence="6" id="KW-0285">Flavoprotein</keyword>
<comment type="catalytic activity">
    <reaction evidence="6">
        <text>L-proline + a quinone = (S)-1-pyrroline-5-carboxylate + a quinol + H(+)</text>
        <dbReference type="Rhea" id="RHEA:23784"/>
        <dbReference type="ChEBI" id="CHEBI:15378"/>
        <dbReference type="ChEBI" id="CHEBI:17388"/>
        <dbReference type="ChEBI" id="CHEBI:24646"/>
        <dbReference type="ChEBI" id="CHEBI:60039"/>
        <dbReference type="ChEBI" id="CHEBI:132124"/>
        <dbReference type="EC" id="1.5.5.2"/>
    </reaction>
</comment>
<evidence type="ECO:0000256" key="1">
    <source>
        <dbReference type="ARBA" id="ARBA00005869"/>
    </source>
</evidence>
<dbReference type="PROSITE" id="PS00018">
    <property type="entry name" value="EF_HAND_1"/>
    <property type="match status" value="1"/>
</dbReference>
<dbReference type="Proteomes" id="UP000054408">
    <property type="component" value="Unassembled WGS sequence"/>
</dbReference>
<comment type="cofactor">
    <cofactor evidence="6">
        <name>FAD</name>
        <dbReference type="ChEBI" id="CHEBI:57692"/>
    </cofactor>
</comment>
<dbReference type="GO" id="GO:0010133">
    <property type="term" value="P:L-proline catabolic process to L-glutamate"/>
    <property type="evidence" value="ECO:0007669"/>
    <property type="project" value="TreeGrafter"/>
</dbReference>
<reference evidence="9 10" key="1">
    <citation type="submission" date="2010-05" db="EMBL/GenBank/DDBJ databases">
        <title>The Genome Sequence of Thecamonas trahens ATCC 50062.</title>
        <authorList>
            <consortium name="The Broad Institute Genome Sequencing Platform"/>
            <person name="Russ C."/>
            <person name="Cuomo C."/>
            <person name="Shea T."/>
            <person name="Young S.K."/>
            <person name="Zeng Q."/>
            <person name="Koehrsen M."/>
            <person name="Haas B."/>
            <person name="Borodovsky M."/>
            <person name="Guigo R."/>
            <person name="Alvarado L."/>
            <person name="Berlin A."/>
            <person name="Bochicchio J."/>
            <person name="Borenstein D."/>
            <person name="Chapman S."/>
            <person name="Chen Z."/>
            <person name="Freedman E."/>
            <person name="Gellesch M."/>
            <person name="Goldberg J."/>
            <person name="Griggs A."/>
            <person name="Gujja S."/>
            <person name="Heilman E."/>
            <person name="Heiman D."/>
            <person name="Hepburn T."/>
            <person name="Howarth C."/>
            <person name="Jen D."/>
            <person name="Larson L."/>
            <person name="Mehta T."/>
            <person name="Park D."/>
            <person name="Pearson M."/>
            <person name="Roberts A."/>
            <person name="Saif S."/>
            <person name="Shenoy N."/>
            <person name="Sisk P."/>
            <person name="Stolte C."/>
            <person name="Sykes S."/>
            <person name="Thomson T."/>
            <person name="Walk T."/>
            <person name="White J."/>
            <person name="Yandava C."/>
            <person name="Burger G."/>
            <person name="Gray M.W."/>
            <person name="Holland P.W.H."/>
            <person name="King N."/>
            <person name="Lang F.B.F."/>
            <person name="Roger A.J."/>
            <person name="Ruiz-Trillo I."/>
            <person name="Lander E."/>
            <person name="Nusbaum C."/>
        </authorList>
    </citation>
    <scope>NUCLEOTIDE SEQUENCE [LARGE SCALE GENOMIC DNA]</scope>
    <source>
        <strain evidence="9 10">ATCC 50062</strain>
    </source>
</reference>